<organism evidence="1 2">
    <name type="scientific">Nepenthes gracilis</name>
    <name type="common">Slender pitcher plant</name>
    <dbReference type="NCBI Taxonomy" id="150966"/>
    <lineage>
        <taxon>Eukaryota</taxon>
        <taxon>Viridiplantae</taxon>
        <taxon>Streptophyta</taxon>
        <taxon>Embryophyta</taxon>
        <taxon>Tracheophyta</taxon>
        <taxon>Spermatophyta</taxon>
        <taxon>Magnoliopsida</taxon>
        <taxon>eudicotyledons</taxon>
        <taxon>Gunneridae</taxon>
        <taxon>Pentapetalae</taxon>
        <taxon>Caryophyllales</taxon>
        <taxon>Nepenthaceae</taxon>
        <taxon>Nepenthes</taxon>
    </lineage>
</organism>
<name>A0AAD3SSM1_NEPGR</name>
<sequence>MDYESDRRDQQLPELITWKIKSKSLTWITKATEGISSCRIRHLENCEVEDFCAKLPAVFFFLENLGFVSSPLSLPLPVKVCTACRILS</sequence>
<comment type="caution">
    <text evidence="1">The sequence shown here is derived from an EMBL/GenBank/DDBJ whole genome shotgun (WGS) entry which is preliminary data.</text>
</comment>
<protein>
    <submittedName>
        <fullName evidence="1">Uncharacterized protein</fullName>
    </submittedName>
</protein>
<evidence type="ECO:0000313" key="2">
    <source>
        <dbReference type="Proteomes" id="UP001279734"/>
    </source>
</evidence>
<evidence type="ECO:0000313" key="1">
    <source>
        <dbReference type="EMBL" id="GMH16240.1"/>
    </source>
</evidence>
<dbReference type="Proteomes" id="UP001279734">
    <property type="component" value="Unassembled WGS sequence"/>
</dbReference>
<proteinExistence type="predicted"/>
<accession>A0AAD3SSM1</accession>
<dbReference type="EMBL" id="BSYO01000016">
    <property type="protein sequence ID" value="GMH16240.1"/>
    <property type="molecule type" value="Genomic_DNA"/>
</dbReference>
<keyword evidence="2" id="KW-1185">Reference proteome</keyword>
<dbReference type="AlphaFoldDB" id="A0AAD3SSM1"/>
<reference evidence="1" key="1">
    <citation type="submission" date="2023-05" db="EMBL/GenBank/DDBJ databases">
        <title>Nepenthes gracilis genome sequencing.</title>
        <authorList>
            <person name="Fukushima K."/>
        </authorList>
    </citation>
    <scope>NUCLEOTIDE SEQUENCE</scope>
    <source>
        <strain evidence="1">SING2019-196</strain>
    </source>
</reference>
<gene>
    <name evidence="1" type="ORF">Nepgr_018081</name>
</gene>